<dbReference type="InterPro" id="IPR023506">
    <property type="entry name" value="Trans-aconitate_MeTrfase"/>
</dbReference>
<reference evidence="8 10" key="2">
    <citation type="submission" date="2015-03" db="EMBL/GenBank/DDBJ databases">
        <authorList>
            <person name="Murphy D."/>
        </authorList>
    </citation>
    <scope>NUCLEOTIDE SEQUENCE [LARGE SCALE GENOMIC DNA]</scope>
    <source>
        <strain evidence="8 10">Y233</strain>
    </source>
</reference>
<dbReference type="Pfam" id="PF13649">
    <property type="entry name" value="Methyltransf_25"/>
    <property type="match status" value="1"/>
</dbReference>
<evidence type="ECO:0000313" key="7">
    <source>
        <dbReference type="EMBL" id="AHK21663.1"/>
    </source>
</evidence>
<evidence type="ECO:0000313" key="10">
    <source>
        <dbReference type="Proteomes" id="UP000038204"/>
    </source>
</evidence>
<evidence type="ECO:0000256" key="3">
    <source>
        <dbReference type="ARBA" id="ARBA00022679"/>
    </source>
</evidence>
<dbReference type="Gene3D" id="1.10.150.290">
    <property type="entry name" value="S-adenosyl-L-methionine-dependent methyltransferases"/>
    <property type="match status" value="1"/>
</dbReference>
<dbReference type="EC" id="2.1.1.144" evidence="5"/>
<sequence>MQDWDPDLYRQFEAERTRPATDLLAHITITSPQFISDLGCGPGNSTELLHRRFPDAQLVGIDHSQAMLASAQQRLPHCTFVEADIHQWQPSQPQNLIYANASLQWLTDHPHLFPSLLAQLAPKGVLAIQMPDNLDQPSHKAMREVAENGPWQQTLQEAGATRAKVLSANHYYDLLAPHAERVDIWRTTYYHPMPSAQAIVDWLRATGLRPYLEPLTEAMQLEFMQNYLAIIDKAYPAQTDGRRLLAFPRLFIVAHAKR</sequence>
<keyword evidence="9" id="KW-1185">Reference proteome</keyword>
<comment type="function">
    <text evidence="5">Catalyzes the S-adenosylmethionine monomethyl esterification of trans-aconitate.</text>
</comment>
<dbReference type="GO" id="GO:0032259">
    <property type="term" value="P:methylation"/>
    <property type="evidence" value="ECO:0007669"/>
    <property type="project" value="UniProtKB-KW"/>
</dbReference>
<dbReference type="GeneID" id="96666052"/>
<keyword evidence="3 5" id="KW-0808">Transferase</keyword>
<dbReference type="Proteomes" id="UP000038204">
    <property type="component" value="Unassembled WGS sequence"/>
</dbReference>
<dbReference type="PANTHER" id="PTHR43861">
    <property type="entry name" value="TRANS-ACONITATE 2-METHYLTRANSFERASE-RELATED"/>
    <property type="match status" value="1"/>
</dbReference>
<dbReference type="InterPro" id="IPR029063">
    <property type="entry name" value="SAM-dependent_MTases_sf"/>
</dbReference>
<accession>A0A0T9Q3U5</accession>
<dbReference type="CDD" id="cd02440">
    <property type="entry name" value="AdoMet_MTases"/>
    <property type="match status" value="1"/>
</dbReference>
<comment type="subcellular location">
    <subcellularLocation>
        <location evidence="5">Cytoplasm</location>
    </subcellularLocation>
</comment>
<dbReference type="AlphaFoldDB" id="A0A0T9Q3U5"/>
<gene>
    <name evidence="5 8" type="primary">tam</name>
    <name evidence="7" type="ORF">BF17_22195</name>
    <name evidence="8" type="ORF">ERS008667_01974</name>
</gene>
<dbReference type="NCBIfam" id="NF002463">
    <property type="entry name" value="PRK01683.1"/>
    <property type="match status" value="1"/>
</dbReference>
<dbReference type="EMBL" id="CQBK01000012">
    <property type="protein sequence ID" value="CNH94883.1"/>
    <property type="molecule type" value="Genomic_DNA"/>
</dbReference>
<dbReference type="InterPro" id="IPR041698">
    <property type="entry name" value="Methyltransf_25"/>
</dbReference>
<keyword evidence="4 5" id="KW-0949">S-adenosyl-L-methionine</keyword>
<proteinExistence type="inferred from homology"/>
<dbReference type="GO" id="GO:0005737">
    <property type="term" value="C:cytoplasm"/>
    <property type="evidence" value="ECO:0007669"/>
    <property type="project" value="UniProtKB-SubCell"/>
</dbReference>
<name>A0A0T9Q3U5_9GAMM</name>
<evidence type="ECO:0000256" key="1">
    <source>
        <dbReference type="ARBA" id="ARBA00022490"/>
    </source>
</evidence>
<feature type="domain" description="Methyltransferase" evidence="6">
    <location>
        <begin position="36"/>
        <end position="124"/>
    </location>
</feature>
<evidence type="ECO:0000256" key="5">
    <source>
        <dbReference type="HAMAP-Rule" id="MF_00560"/>
    </source>
</evidence>
<dbReference type="RefSeq" id="WP_025384280.1">
    <property type="nucleotide sequence ID" value="NZ_CABIHS010000373.1"/>
</dbReference>
<evidence type="ECO:0000313" key="8">
    <source>
        <dbReference type="EMBL" id="CNH94883.1"/>
    </source>
</evidence>
<keyword evidence="1 5" id="KW-0963">Cytoplasm</keyword>
<dbReference type="HAMAP" id="MF_00560">
    <property type="entry name" value="Tran_acon_Me_trans"/>
    <property type="match status" value="1"/>
</dbReference>
<protein>
    <recommendedName>
        <fullName evidence="5">Trans-aconitate 2-methyltransferase</fullName>
        <ecNumber evidence="5">2.1.1.144</ecNumber>
    </recommendedName>
</protein>
<evidence type="ECO:0000256" key="2">
    <source>
        <dbReference type="ARBA" id="ARBA00022603"/>
    </source>
</evidence>
<evidence type="ECO:0000256" key="4">
    <source>
        <dbReference type="ARBA" id="ARBA00022691"/>
    </source>
</evidence>
<comment type="similarity">
    <text evidence="5">Belongs to the methyltransferase superfamily. Tam family.</text>
</comment>
<evidence type="ECO:0000259" key="6">
    <source>
        <dbReference type="Pfam" id="PF13649"/>
    </source>
</evidence>
<dbReference type="InterPro" id="IPR023149">
    <property type="entry name" value="Trans_acon_MeTrfase_C"/>
</dbReference>
<keyword evidence="2 5" id="KW-0489">Methyltransferase</keyword>
<dbReference type="PANTHER" id="PTHR43861:SF1">
    <property type="entry name" value="TRANS-ACONITATE 2-METHYLTRANSFERASE"/>
    <property type="match status" value="1"/>
</dbReference>
<dbReference type="GO" id="GO:0030798">
    <property type="term" value="F:trans-aconitate 2-methyltransferase activity"/>
    <property type="evidence" value="ECO:0007669"/>
    <property type="project" value="UniProtKB-UniRule"/>
</dbReference>
<evidence type="ECO:0000313" key="9">
    <source>
        <dbReference type="Proteomes" id="UP000019439"/>
    </source>
</evidence>
<dbReference type="PATRIC" id="fig|367190.3.peg.4376"/>
<dbReference type="EMBL" id="CP007230">
    <property type="protein sequence ID" value="AHK21663.1"/>
    <property type="molecule type" value="Genomic_DNA"/>
</dbReference>
<dbReference type="Gene3D" id="3.40.50.150">
    <property type="entry name" value="Vaccinia Virus protein VP39"/>
    <property type="match status" value="1"/>
</dbReference>
<dbReference type="KEGG" id="ysi:BF17_22195"/>
<reference evidence="7 9" key="1">
    <citation type="journal article" date="2014" name="Genome Announc.">
        <title>Genome Sequence of Yersinia similis Y228T, a Member of the Yersinia pseudotuberculosis Complex.</title>
        <authorList>
            <person name="Sprague L.D."/>
            <person name="Neubauer H."/>
        </authorList>
    </citation>
    <scope>NUCLEOTIDE SEQUENCE [LARGE SCALE GENOMIC DNA]</scope>
    <source>
        <strain evidence="7 9">228</strain>
    </source>
</reference>
<organism evidence="8 10">
    <name type="scientific">Yersinia similis</name>
    <dbReference type="NCBI Taxonomy" id="367190"/>
    <lineage>
        <taxon>Bacteria</taxon>
        <taxon>Pseudomonadati</taxon>
        <taxon>Pseudomonadota</taxon>
        <taxon>Gammaproteobacteria</taxon>
        <taxon>Enterobacterales</taxon>
        <taxon>Yersiniaceae</taxon>
        <taxon>Yersinia</taxon>
    </lineage>
</organism>
<dbReference type="SUPFAM" id="SSF53335">
    <property type="entry name" value="S-adenosyl-L-methionine-dependent methyltransferases"/>
    <property type="match status" value="1"/>
</dbReference>
<dbReference type="Proteomes" id="UP000019439">
    <property type="component" value="Chromosome"/>
</dbReference>
<comment type="catalytic activity">
    <reaction evidence="5">
        <text>trans-aconitate + S-adenosyl-L-methionine = (E)-3-(methoxycarbonyl)pent-2-enedioate + S-adenosyl-L-homocysteine</text>
        <dbReference type="Rhea" id="RHEA:14969"/>
        <dbReference type="ChEBI" id="CHEBI:15708"/>
        <dbReference type="ChEBI" id="CHEBI:57470"/>
        <dbReference type="ChEBI" id="CHEBI:57856"/>
        <dbReference type="ChEBI" id="CHEBI:59789"/>
        <dbReference type="EC" id="2.1.1.144"/>
    </reaction>
</comment>